<comment type="caution">
    <text evidence="2">The sequence shown here is derived from an EMBL/GenBank/DDBJ whole genome shotgun (WGS) entry which is preliminary data.</text>
</comment>
<protein>
    <submittedName>
        <fullName evidence="2">Uncharacterized protein</fullName>
    </submittedName>
</protein>
<gene>
    <name evidence="2" type="ORF">EDC56_1071</name>
</gene>
<keyword evidence="3" id="KW-1185">Reference proteome</keyword>
<evidence type="ECO:0000313" key="2">
    <source>
        <dbReference type="EMBL" id="ROS05536.1"/>
    </source>
</evidence>
<reference evidence="2 3" key="1">
    <citation type="submission" date="2018-11" db="EMBL/GenBank/DDBJ databases">
        <title>Genomic Encyclopedia of Type Strains, Phase IV (KMG-IV): sequencing the most valuable type-strain genomes for metagenomic binning, comparative biology and taxonomic classification.</title>
        <authorList>
            <person name="Goeker M."/>
        </authorList>
    </citation>
    <scope>NUCLEOTIDE SEQUENCE [LARGE SCALE GENOMIC DNA]</scope>
    <source>
        <strain evidence="2 3">DSM 100316</strain>
    </source>
</reference>
<dbReference type="Proteomes" id="UP000275394">
    <property type="component" value="Unassembled WGS sequence"/>
</dbReference>
<name>A0A3N2E0B3_9GAMM</name>
<organism evidence="2 3">
    <name type="scientific">Sinobacterium caligoides</name>
    <dbReference type="NCBI Taxonomy" id="933926"/>
    <lineage>
        <taxon>Bacteria</taxon>
        <taxon>Pseudomonadati</taxon>
        <taxon>Pseudomonadota</taxon>
        <taxon>Gammaproteobacteria</taxon>
        <taxon>Cellvibrionales</taxon>
        <taxon>Spongiibacteraceae</taxon>
        <taxon>Sinobacterium</taxon>
    </lineage>
</organism>
<feature type="transmembrane region" description="Helical" evidence="1">
    <location>
        <begin position="12"/>
        <end position="30"/>
    </location>
</feature>
<proteinExistence type="predicted"/>
<keyword evidence="1" id="KW-1133">Transmembrane helix</keyword>
<keyword evidence="1" id="KW-0472">Membrane</keyword>
<dbReference type="EMBL" id="RKHR01000003">
    <property type="protein sequence ID" value="ROS05536.1"/>
    <property type="molecule type" value="Genomic_DNA"/>
</dbReference>
<feature type="transmembrane region" description="Helical" evidence="1">
    <location>
        <begin position="77"/>
        <end position="108"/>
    </location>
</feature>
<dbReference type="RefSeq" id="WP_123711436.1">
    <property type="nucleotide sequence ID" value="NZ_RKHR01000003.1"/>
</dbReference>
<evidence type="ECO:0000313" key="3">
    <source>
        <dbReference type="Proteomes" id="UP000275394"/>
    </source>
</evidence>
<accession>A0A3N2E0B3</accession>
<dbReference type="AlphaFoldDB" id="A0A3N2E0B3"/>
<evidence type="ECO:0000256" key="1">
    <source>
        <dbReference type="SAM" id="Phobius"/>
    </source>
</evidence>
<keyword evidence="1" id="KW-0812">Transmembrane</keyword>
<sequence>MKRMIIEGLKWISILYFFLCLLSLSLYIIADLPSFEEVGHLKHGCYKTDALVPYVACKGYELNTLVRYSFNLWYQPVYGIFFLLAFPIGTLYGLAVWAPGIYLVWYWLRGRHLTKRVMNALRAGQP</sequence>